<keyword evidence="4" id="KW-1185">Reference proteome</keyword>
<dbReference type="EMBL" id="NCKU01001372">
    <property type="protein sequence ID" value="RWS12274.1"/>
    <property type="molecule type" value="Genomic_DNA"/>
</dbReference>
<dbReference type="AlphaFoldDB" id="A0A443RAH4"/>
<dbReference type="PROSITE" id="PS00983">
    <property type="entry name" value="LY6_UPAR"/>
    <property type="match status" value="1"/>
</dbReference>
<protein>
    <recommendedName>
        <fullName evidence="5">Secreted protein</fullName>
    </recommendedName>
</protein>
<dbReference type="Proteomes" id="UP000285301">
    <property type="component" value="Unassembled WGS sequence"/>
</dbReference>
<proteinExistence type="predicted"/>
<evidence type="ECO:0000313" key="3">
    <source>
        <dbReference type="EMBL" id="RWS12274.1"/>
    </source>
</evidence>
<reference evidence="3 4" key="1">
    <citation type="journal article" date="2018" name="Gigascience">
        <title>Genomes of trombidid mites reveal novel predicted allergens and laterally-transferred genes associated with secondary metabolism.</title>
        <authorList>
            <person name="Dong X."/>
            <person name="Chaisiri K."/>
            <person name="Xia D."/>
            <person name="Armstrong S.D."/>
            <person name="Fang Y."/>
            <person name="Donnelly M.J."/>
            <person name="Kadowaki T."/>
            <person name="McGarry J.W."/>
            <person name="Darby A.C."/>
            <person name="Makepeace B.L."/>
        </authorList>
    </citation>
    <scope>NUCLEOTIDE SEQUENCE [LARGE SCALE GENOMIC DNA]</scope>
    <source>
        <strain evidence="3">UoL-WK</strain>
    </source>
</reference>
<name>A0A443RAH4_9ACAR</name>
<evidence type="ECO:0000313" key="4">
    <source>
        <dbReference type="Proteomes" id="UP000285301"/>
    </source>
</evidence>
<dbReference type="PROSITE" id="PS51257">
    <property type="entry name" value="PROKAR_LIPOPROTEIN"/>
    <property type="match status" value="1"/>
</dbReference>
<gene>
    <name evidence="3" type="ORF">B4U79_05321</name>
</gene>
<comment type="caution">
    <text evidence="3">The sequence shown here is derived from an EMBL/GenBank/DDBJ whole genome shotgun (WGS) entry which is preliminary data.</text>
</comment>
<dbReference type="InterPro" id="IPR018363">
    <property type="entry name" value="CD59_antigen_CS"/>
</dbReference>
<sequence>MRKTIFTFFFVSIFVLPFSSACRCYVCFWSSFGCQDLNCYGNVDLCSSKQFSPTNVQSVSCPGACENVLVTDPNGLVIMARRGCDNNGQSPYQDYYYSGETRCRTEYQFGTRIDKC</sequence>
<evidence type="ECO:0000256" key="2">
    <source>
        <dbReference type="SAM" id="SignalP"/>
    </source>
</evidence>
<organism evidence="3 4">
    <name type="scientific">Dinothrombium tinctorium</name>
    <dbReference type="NCBI Taxonomy" id="1965070"/>
    <lineage>
        <taxon>Eukaryota</taxon>
        <taxon>Metazoa</taxon>
        <taxon>Ecdysozoa</taxon>
        <taxon>Arthropoda</taxon>
        <taxon>Chelicerata</taxon>
        <taxon>Arachnida</taxon>
        <taxon>Acari</taxon>
        <taxon>Acariformes</taxon>
        <taxon>Trombidiformes</taxon>
        <taxon>Prostigmata</taxon>
        <taxon>Anystina</taxon>
        <taxon>Parasitengona</taxon>
        <taxon>Trombidioidea</taxon>
        <taxon>Trombidiidae</taxon>
        <taxon>Dinothrombium</taxon>
    </lineage>
</organism>
<accession>A0A443RAH4</accession>
<feature type="chain" id="PRO_5019266112" description="Secreted protein" evidence="2">
    <location>
        <begin position="22"/>
        <end position="116"/>
    </location>
</feature>
<feature type="signal peptide" evidence="2">
    <location>
        <begin position="1"/>
        <end position="21"/>
    </location>
</feature>
<keyword evidence="1 2" id="KW-0732">Signal</keyword>
<dbReference type="OrthoDB" id="6514958at2759"/>
<evidence type="ECO:0000256" key="1">
    <source>
        <dbReference type="ARBA" id="ARBA00022729"/>
    </source>
</evidence>
<evidence type="ECO:0008006" key="5">
    <source>
        <dbReference type="Google" id="ProtNLM"/>
    </source>
</evidence>
<feature type="non-terminal residue" evidence="3">
    <location>
        <position position="116"/>
    </location>
</feature>